<feature type="transmembrane region" description="Helical" evidence="2">
    <location>
        <begin position="76"/>
        <end position="94"/>
    </location>
</feature>
<gene>
    <name evidence="3" type="ORF">SSPO_022100</name>
</gene>
<dbReference type="EMBL" id="AP019620">
    <property type="protein sequence ID" value="BBJ39492.1"/>
    <property type="molecule type" value="Genomic_DNA"/>
</dbReference>
<sequence length="170" mass="18075">MGVARQVRTGSGAGARSGSGSKSDPSLLPVLGVFIVLAAVLERGLSLFGGPETYVLCDDLVGLSARLDREASVNRWLLLVGLVLSVAALGLSRVRRGRVLPALMLSSVLILVVLADDYAARADAVALRISTSQTCDEPTNLYDTSRGWFNWNPLGWAHPSPQRLTFLSGK</sequence>
<keyword evidence="2" id="KW-0472">Membrane</keyword>
<dbReference type="AlphaFoldDB" id="A0A499UG37"/>
<organism evidence="3 4">
    <name type="scientific">Streptomyces antimycoticus</name>
    <dbReference type="NCBI Taxonomy" id="68175"/>
    <lineage>
        <taxon>Bacteria</taxon>
        <taxon>Bacillati</taxon>
        <taxon>Actinomycetota</taxon>
        <taxon>Actinomycetes</taxon>
        <taxon>Kitasatosporales</taxon>
        <taxon>Streptomycetaceae</taxon>
        <taxon>Streptomyces</taxon>
        <taxon>Streptomyces violaceusniger group</taxon>
    </lineage>
</organism>
<proteinExistence type="predicted"/>
<feature type="region of interest" description="Disordered" evidence="1">
    <location>
        <begin position="1"/>
        <end position="23"/>
    </location>
</feature>
<reference evidence="3 4" key="1">
    <citation type="journal article" date="2020" name="Int. J. Syst. Evol. Microbiol.">
        <title>Reclassification of Streptomyces castelarensis and Streptomyces sporoclivatus as later heterotypic synonyms of Streptomyces antimycoticus.</title>
        <authorList>
            <person name="Komaki H."/>
            <person name="Tamura T."/>
        </authorList>
    </citation>
    <scope>NUCLEOTIDE SEQUENCE [LARGE SCALE GENOMIC DNA]</scope>
    <source>
        <strain evidence="3 4">NBRC 100767</strain>
    </source>
</reference>
<evidence type="ECO:0000256" key="2">
    <source>
        <dbReference type="SAM" id="Phobius"/>
    </source>
</evidence>
<evidence type="ECO:0000313" key="4">
    <source>
        <dbReference type="Proteomes" id="UP000463951"/>
    </source>
</evidence>
<evidence type="ECO:0000256" key="1">
    <source>
        <dbReference type="SAM" id="MobiDB-lite"/>
    </source>
</evidence>
<keyword evidence="2" id="KW-1133">Transmembrane helix</keyword>
<keyword evidence="2" id="KW-0812">Transmembrane</keyword>
<dbReference type="Proteomes" id="UP000463951">
    <property type="component" value="Chromosome"/>
</dbReference>
<accession>A0A499UG37</accession>
<evidence type="ECO:0000313" key="3">
    <source>
        <dbReference type="EMBL" id="BBJ39492.1"/>
    </source>
</evidence>
<protein>
    <submittedName>
        <fullName evidence="3">Uncharacterized protein</fullName>
    </submittedName>
</protein>
<name>A0A499UG37_9ACTN</name>